<protein>
    <recommendedName>
        <fullName evidence="4">DUF3889 domain-containing protein</fullName>
    </recommendedName>
</protein>
<sequence>MSLATLLWQSVLTLFMHLFAPAAIASSTLHFDDPAYAKWGQIAVKQAQSKYEASVVDYLHIGRYSISPTISEERFKLWLRKKGREFGVYVYVRFDSSSEELISVHFEQAR</sequence>
<keyword evidence="3" id="KW-1185">Reference proteome</keyword>
<name>A0ABQ1FSB4_9BACL</name>
<comment type="caution">
    <text evidence="2">The sequence shown here is derived from an EMBL/GenBank/DDBJ whole genome shotgun (WGS) entry which is preliminary data.</text>
</comment>
<dbReference type="EMBL" id="BMHF01000002">
    <property type="protein sequence ID" value="GGA27645.1"/>
    <property type="molecule type" value="Genomic_DNA"/>
</dbReference>
<accession>A0ABQ1FSB4</accession>
<reference evidence="3" key="1">
    <citation type="journal article" date="2019" name="Int. J. Syst. Evol. Microbiol.">
        <title>The Global Catalogue of Microorganisms (GCM) 10K type strain sequencing project: providing services to taxonomists for standard genome sequencing and annotation.</title>
        <authorList>
            <consortium name="The Broad Institute Genomics Platform"/>
            <consortium name="The Broad Institute Genome Sequencing Center for Infectious Disease"/>
            <person name="Wu L."/>
            <person name="Ma J."/>
        </authorList>
    </citation>
    <scope>NUCLEOTIDE SEQUENCE [LARGE SCALE GENOMIC DNA]</scope>
    <source>
        <strain evidence="3">CGMCC 1.15044</strain>
    </source>
</reference>
<feature type="signal peptide" evidence="1">
    <location>
        <begin position="1"/>
        <end position="25"/>
    </location>
</feature>
<dbReference type="Gene3D" id="3.10.450.390">
    <property type="entry name" value="Protein of unknown function DUF3889"/>
    <property type="match status" value="1"/>
</dbReference>
<dbReference type="Proteomes" id="UP000609323">
    <property type="component" value="Unassembled WGS sequence"/>
</dbReference>
<dbReference type="InterPro" id="IPR024987">
    <property type="entry name" value="DUF3889"/>
</dbReference>
<keyword evidence="1" id="KW-0732">Signal</keyword>
<evidence type="ECO:0008006" key="4">
    <source>
        <dbReference type="Google" id="ProtNLM"/>
    </source>
</evidence>
<evidence type="ECO:0000313" key="2">
    <source>
        <dbReference type="EMBL" id="GGA27645.1"/>
    </source>
</evidence>
<proteinExistence type="predicted"/>
<feature type="chain" id="PRO_5046575051" description="DUF3889 domain-containing protein" evidence="1">
    <location>
        <begin position="26"/>
        <end position="110"/>
    </location>
</feature>
<organism evidence="2 3">
    <name type="scientific">Paenibacillus physcomitrellae</name>
    <dbReference type="NCBI Taxonomy" id="1619311"/>
    <lineage>
        <taxon>Bacteria</taxon>
        <taxon>Bacillati</taxon>
        <taxon>Bacillota</taxon>
        <taxon>Bacilli</taxon>
        <taxon>Bacillales</taxon>
        <taxon>Paenibacillaceae</taxon>
        <taxon>Paenibacillus</taxon>
    </lineage>
</organism>
<dbReference type="RefSeq" id="WP_094095534.1">
    <property type="nucleotide sequence ID" value="NZ_BMHF01000002.1"/>
</dbReference>
<evidence type="ECO:0000313" key="3">
    <source>
        <dbReference type="Proteomes" id="UP000609323"/>
    </source>
</evidence>
<evidence type="ECO:0000256" key="1">
    <source>
        <dbReference type="SAM" id="SignalP"/>
    </source>
</evidence>
<gene>
    <name evidence="2" type="ORF">GCM10010917_10680</name>
</gene>
<dbReference type="Pfam" id="PF13028">
    <property type="entry name" value="DUF3889"/>
    <property type="match status" value="1"/>
</dbReference>